<proteinExistence type="predicted"/>
<gene>
    <name evidence="2" type="ORF">BCV69DRAFT_73356</name>
</gene>
<name>A0A316TYT4_9BASI</name>
<keyword evidence="1" id="KW-1133">Transmembrane helix</keyword>
<evidence type="ECO:0000313" key="3">
    <source>
        <dbReference type="Proteomes" id="UP000245942"/>
    </source>
</evidence>
<evidence type="ECO:0000313" key="2">
    <source>
        <dbReference type="EMBL" id="PWN18429.1"/>
    </source>
</evidence>
<feature type="transmembrane region" description="Helical" evidence="1">
    <location>
        <begin position="15"/>
        <end position="39"/>
    </location>
</feature>
<evidence type="ECO:0000256" key="1">
    <source>
        <dbReference type="SAM" id="Phobius"/>
    </source>
</evidence>
<dbReference type="RefSeq" id="XP_025345589.1">
    <property type="nucleotide sequence ID" value="XM_025495487.1"/>
</dbReference>
<dbReference type="AlphaFoldDB" id="A0A316TYT4"/>
<accession>A0A316TYT4</accession>
<dbReference type="GeneID" id="37017221"/>
<dbReference type="Proteomes" id="UP000245942">
    <property type="component" value="Unassembled WGS sequence"/>
</dbReference>
<organism evidence="2 3">
    <name type="scientific">Pseudomicrostroma glucosiphilum</name>
    <dbReference type="NCBI Taxonomy" id="1684307"/>
    <lineage>
        <taxon>Eukaryota</taxon>
        <taxon>Fungi</taxon>
        <taxon>Dikarya</taxon>
        <taxon>Basidiomycota</taxon>
        <taxon>Ustilaginomycotina</taxon>
        <taxon>Exobasidiomycetes</taxon>
        <taxon>Microstromatales</taxon>
        <taxon>Microstromatales incertae sedis</taxon>
        <taxon>Pseudomicrostroma</taxon>
    </lineage>
</organism>
<dbReference type="EMBL" id="KZ819336">
    <property type="protein sequence ID" value="PWN18429.1"/>
    <property type="molecule type" value="Genomic_DNA"/>
</dbReference>
<reference evidence="2 3" key="1">
    <citation type="journal article" date="2018" name="Mol. Biol. Evol.">
        <title>Broad Genomic Sampling Reveals a Smut Pathogenic Ancestry of the Fungal Clade Ustilaginomycotina.</title>
        <authorList>
            <person name="Kijpornyongpan T."/>
            <person name="Mondo S.J."/>
            <person name="Barry K."/>
            <person name="Sandor L."/>
            <person name="Lee J."/>
            <person name="Lipzen A."/>
            <person name="Pangilinan J."/>
            <person name="LaButti K."/>
            <person name="Hainaut M."/>
            <person name="Henrissat B."/>
            <person name="Grigoriev I.V."/>
            <person name="Spatafora J.W."/>
            <person name="Aime M.C."/>
        </authorList>
    </citation>
    <scope>NUCLEOTIDE SEQUENCE [LARGE SCALE GENOMIC DNA]</scope>
    <source>
        <strain evidence="2 3">MCA 4718</strain>
    </source>
</reference>
<sequence length="105" mass="11967">MASFRHEESSMSTSMALLCMFHFLFPPLCVSVMSLIIAVCRFNRRLSRLVYTFTCPHMLIQAIHFTDSKPLGDQLARKREPCCRERVGRLSISAKSLGILTTLLM</sequence>
<protein>
    <submittedName>
        <fullName evidence="2">Uncharacterized protein</fullName>
    </submittedName>
</protein>
<keyword evidence="1" id="KW-0472">Membrane</keyword>
<keyword evidence="3" id="KW-1185">Reference proteome</keyword>
<keyword evidence="1" id="KW-0812">Transmembrane</keyword>